<evidence type="ECO:0000256" key="1">
    <source>
        <dbReference type="ARBA" id="ARBA00023163"/>
    </source>
</evidence>
<evidence type="ECO:0000313" key="3">
    <source>
        <dbReference type="EMBL" id="RNM08869.1"/>
    </source>
</evidence>
<sequence>MPWDRNMSRNEQLMIQVLESATQPLNLTEIVEAINAIDDTNLTGKTPEKSLYSIVYRREKRRKEKGQEPMFIVNKRGGTQYYSVNKKAI</sequence>
<evidence type="ECO:0000313" key="4">
    <source>
        <dbReference type="Proteomes" id="UP000276061"/>
    </source>
</evidence>
<comment type="caution">
    <text evidence="3">The sequence shown here is derived from an EMBL/GenBank/DDBJ whole genome shotgun (WGS) entry which is preliminary data.</text>
</comment>
<feature type="domain" description="HTH HARE-type" evidence="2">
    <location>
        <begin position="15"/>
        <end position="64"/>
    </location>
</feature>
<dbReference type="InterPro" id="IPR007759">
    <property type="entry name" value="Asxl_HARE-HTH"/>
</dbReference>
<organism evidence="3 4">
    <name type="scientific">Dickeya undicola</name>
    <dbReference type="NCBI Taxonomy" id="1577887"/>
    <lineage>
        <taxon>Bacteria</taxon>
        <taxon>Pseudomonadati</taxon>
        <taxon>Pseudomonadota</taxon>
        <taxon>Gammaproteobacteria</taxon>
        <taxon>Enterobacterales</taxon>
        <taxon>Pectobacteriaceae</taxon>
        <taxon>Dickeya</taxon>
    </lineage>
</organism>
<dbReference type="GO" id="GO:0006355">
    <property type="term" value="P:regulation of DNA-templated transcription"/>
    <property type="evidence" value="ECO:0007669"/>
    <property type="project" value="InterPro"/>
</dbReference>
<dbReference type="Pfam" id="PF05066">
    <property type="entry name" value="HARE-HTH"/>
    <property type="match status" value="1"/>
</dbReference>
<dbReference type="AlphaFoldDB" id="A0A3N0G8X7"/>
<proteinExistence type="predicted"/>
<gene>
    <name evidence="3" type="ORF">EF878_03835</name>
</gene>
<accession>A0A3N0G8X7</accession>
<dbReference type="Proteomes" id="UP000276061">
    <property type="component" value="Unassembled WGS sequence"/>
</dbReference>
<reference evidence="3 4" key="1">
    <citation type="submission" date="2018-11" db="EMBL/GenBank/DDBJ databases">
        <title>Characterization of surface water Dickeya isolates.</title>
        <authorList>
            <person name="Van Gijsegem F."/>
            <person name="Pedron J."/>
        </authorList>
    </citation>
    <scope>NUCLEOTIDE SEQUENCE [LARGE SCALE GENOMIC DNA]</scope>
    <source>
        <strain evidence="3 4">FVG1-MFV-O17</strain>
    </source>
</reference>
<evidence type="ECO:0000259" key="2">
    <source>
        <dbReference type="Pfam" id="PF05066"/>
    </source>
</evidence>
<name>A0A3N0G8X7_9GAMM</name>
<protein>
    <recommendedName>
        <fullName evidence="2">HTH HARE-type domain-containing protein</fullName>
    </recommendedName>
</protein>
<keyword evidence="1" id="KW-0804">Transcription</keyword>
<dbReference type="EMBL" id="RJLR01000007">
    <property type="protein sequence ID" value="RNM08869.1"/>
    <property type="molecule type" value="Genomic_DNA"/>
</dbReference>